<comment type="caution">
    <text evidence="2">The sequence shown here is derived from an EMBL/GenBank/DDBJ whole genome shotgun (WGS) entry which is preliminary data.</text>
</comment>
<keyword evidence="1" id="KW-0472">Membrane</keyword>
<dbReference type="Proteomes" id="UP001272940">
    <property type="component" value="Unassembled WGS sequence"/>
</dbReference>
<keyword evidence="3" id="KW-1185">Reference proteome</keyword>
<dbReference type="EMBL" id="JAMYEC010000002">
    <property type="protein sequence ID" value="MDX2333982.1"/>
    <property type="molecule type" value="Genomic_DNA"/>
</dbReference>
<sequence>MNNLQWVVDVARIAAPIAVGFATGYLAAERNDKRSERSVEAALFAAGALKKVCINLANTASASPSWVQSIAQAYTQDRGIDVIRSVLTHVRAVDLPESIAIDSLATTNLLLARAERILTAASGSSVSAPSFASDLLDIAKELDQQIALYDSVMNQLTRSMWRKMLSRLDPRRWRHKRRM</sequence>
<gene>
    <name evidence="2" type="ORF">NJD11_03390</name>
</gene>
<protein>
    <submittedName>
        <fullName evidence="2">Uncharacterized protein</fullName>
    </submittedName>
</protein>
<evidence type="ECO:0000313" key="3">
    <source>
        <dbReference type="Proteomes" id="UP001272940"/>
    </source>
</evidence>
<dbReference type="GeneID" id="41197346"/>
<organism evidence="2 3">
    <name type="scientific">Brevundimonas vesicularis</name>
    <name type="common">Pseudomonas vesicularis</name>
    <dbReference type="NCBI Taxonomy" id="41276"/>
    <lineage>
        <taxon>Bacteria</taxon>
        <taxon>Pseudomonadati</taxon>
        <taxon>Pseudomonadota</taxon>
        <taxon>Alphaproteobacteria</taxon>
        <taxon>Caulobacterales</taxon>
        <taxon>Caulobacteraceae</taxon>
        <taxon>Brevundimonas</taxon>
    </lineage>
</organism>
<accession>A0ABU4KMI5</accession>
<name>A0ABU4KMI5_BREVE</name>
<keyword evidence="1" id="KW-0812">Transmembrane</keyword>
<evidence type="ECO:0000313" key="2">
    <source>
        <dbReference type="EMBL" id="MDX2333982.1"/>
    </source>
</evidence>
<feature type="transmembrane region" description="Helical" evidence="1">
    <location>
        <begin position="6"/>
        <end position="28"/>
    </location>
</feature>
<reference evidence="2 3" key="1">
    <citation type="journal article" date="2023" name="FEMS Microbes">
        <title>Whole genomes of deep-sea sponge-associated bacteria exhibit high novel natural product potential.</title>
        <authorList>
            <person name="Hesketh-Best P.J."/>
            <person name="January G.G."/>
            <person name="Koch M.J."/>
            <person name="Warburton P.J."/>
            <person name="Howell K.L."/>
            <person name="Upton M."/>
        </authorList>
    </citation>
    <scope>NUCLEOTIDE SEQUENCE [LARGE SCALE GENOMIC DNA]</scope>
    <source>
        <strain evidence="2 3">PC206-O</strain>
    </source>
</reference>
<proteinExistence type="predicted"/>
<dbReference type="RefSeq" id="WP_146112032.1">
    <property type="nucleotide sequence ID" value="NZ_CP022048.2"/>
</dbReference>
<keyword evidence="1" id="KW-1133">Transmembrane helix</keyword>
<evidence type="ECO:0000256" key="1">
    <source>
        <dbReference type="SAM" id="Phobius"/>
    </source>
</evidence>